<evidence type="ECO:0000259" key="2">
    <source>
        <dbReference type="Pfam" id="PF20231"/>
    </source>
</evidence>
<evidence type="ECO:0000313" key="3">
    <source>
        <dbReference type="EMBL" id="KZT69353.1"/>
    </source>
</evidence>
<proteinExistence type="predicted"/>
<feature type="non-terminal residue" evidence="3">
    <location>
        <position position="1"/>
    </location>
</feature>
<dbReference type="OrthoDB" id="2803256at2759"/>
<feature type="compositionally biased region" description="Polar residues" evidence="1">
    <location>
        <begin position="281"/>
        <end position="295"/>
    </location>
</feature>
<dbReference type="Pfam" id="PF20231">
    <property type="entry name" value="DUF6589"/>
    <property type="match status" value="1"/>
</dbReference>
<gene>
    <name evidence="3" type="ORF">DAEQUDRAFT_646439</name>
</gene>
<feature type="compositionally biased region" description="Polar residues" evidence="1">
    <location>
        <begin position="1"/>
        <end position="28"/>
    </location>
</feature>
<feature type="non-terminal residue" evidence="3">
    <location>
        <position position="877"/>
    </location>
</feature>
<dbReference type="STRING" id="1314783.A0A165QEG7"/>
<accession>A0A165QEG7</accession>
<organism evidence="3 4">
    <name type="scientific">Daedalea quercina L-15889</name>
    <dbReference type="NCBI Taxonomy" id="1314783"/>
    <lineage>
        <taxon>Eukaryota</taxon>
        <taxon>Fungi</taxon>
        <taxon>Dikarya</taxon>
        <taxon>Basidiomycota</taxon>
        <taxon>Agaricomycotina</taxon>
        <taxon>Agaricomycetes</taxon>
        <taxon>Polyporales</taxon>
        <taxon>Fomitopsis</taxon>
    </lineage>
</organism>
<evidence type="ECO:0000256" key="1">
    <source>
        <dbReference type="SAM" id="MobiDB-lite"/>
    </source>
</evidence>
<feature type="region of interest" description="Disordered" evidence="1">
    <location>
        <begin position="277"/>
        <end position="306"/>
    </location>
</feature>
<dbReference type="AlphaFoldDB" id="A0A165QEG7"/>
<keyword evidence="4" id="KW-1185">Reference proteome</keyword>
<feature type="region of interest" description="Disordered" evidence="1">
    <location>
        <begin position="1"/>
        <end position="66"/>
    </location>
</feature>
<sequence length="877" mass="99029">EPTTPIRSVATCQPHLSSSGPIWSSPITRKNRREITQKKGSKKRIQTLQKRREERNRREPSPTARAREDILDEALAMLKRHDLTWGDLVLYVSDPASRKGAERYSGMFEIPDRVKQVLTYWVSSFNSPTGRDTVRLWIMEYVKRLIGLEGSRATEDGVLQSRKLIVNESFVANFDLKQICAHLRKLCPTMTELLQEFTLTRRQKKAPTKVSMERNDLVRPLSIRLLGERSQRNSYGRHVLGLYLYATGAQRQTISVLSRMGVCSSYTTIAGRSGWKGSRRLAQSTEPRVNNQSDSEPSDRSNSDKGAGLLRRLSESCRHSARILARTHELGHVYDNINWILHAAEQIMGRKDSIENGTCATVFPLFSAPRSDMYTSDFLESFDIAPPLTQHDIILDSSENNLLTTLLEHNVLRIITSHGGSTFARFAPDVLCTMPRTSECIALHKTDVYPLRAMNIEEMSVKGNAEVLETVFGELGHDLACSAFTETVKIVFGDQLSVARLRAVINNRAGHDSFSKSLLYTAFAPGLFHYQMAATYAVLETHWGNPSLGPHDPACLSWHNTILDRKPFVLSNRPSYRTACDLIFHSLYGRVIHCLGLVTGRTSLEEYAENLTFSELQQHAREIVSRFIKPGTAGVSKLRNARARELLEQDMDSENTVPLTQGDMVFENACLFLRDALLLREFTDAIKSGDSGRIIIILKVFALSFRGSGHTKYAQEALFVIHNLEYIWPKPFRTIMTNNWLVNTTGQPNHWYPVDLLQEHNIFWTKTIYSAQGSGASWDWLEMISPCINVLRTVVTSINEALGSKQGTKHATPDLTRDLEELQRTLAATDVYRIHPGRVIDGEKAVVPNVVSVGLSQLSGPLCEYNRMMSVLKRRRR</sequence>
<dbReference type="Proteomes" id="UP000076727">
    <property type="component" value="Unassembled WGS sequence"/>
</dbReference>
<name>A0A165QEG7_9APHY</name>
<feature type="domain" description="DUF6589" evidence="2">
    <location>
        <begin position="385"/>
        <end position="810"/>
    </location>
</feature>
<dbReference type="InterPro" id="IPR046496">
    <property type="entry name" value="DUF6589"/>
</dbReference>
<evidence type="ECO:0000313" key="4">
    <source>
        <dbReference type="Proteomes" id="UP000076727"/>
    </source>
</evidence>
<feature type="compositionally biased region" description="Basic and acidic residues" evidence="1">
    <location>
        <begin position="50"/>
        <end position="66"/>
    </location>
</feature>
<reference evidence="3 4" key="1">
    <citation type="journal article" date="2016" name="Mol. Biol. Evol.">
        <title>Comparative Genomics of Early-Diverging Mushroom-Forming Fungi Provides Insights into the Origins of Lignocellulose Decay Capabilities.</title>
        <authorList>
            <person name="Nagy L.G."/>
            <person name="Riley R."/>
            <person name="Tritt A."/>
            <person name="Adam C."/>
            <person name="Daum C."/>
            <person name="Floudas D."/>
            <person name="Sun H."/>
            <person name="Yadav J.S."/>
            <person name="Pangilinan J."/>
            <person name="Larsson K.H."/>
            <person name="Matsuura K."/>
            <person name="Barry K."/>
            <person name="Labutti K."/>
            <person name="Kuo R."/>
            <person name="Ohm R.A."/>
            <person name="Bhattacharya S.S."/>
            <person name="Shirouzu T."/>
            <person name="Yoshinaga Y."/>
            <person name="Martin F.M."/>
            <person name="Grigoriev I.V."/>
            <person name="Hibbett D.S."/>
        </authorList>
    </citation>
    <scope>NUCLEOTIDE SEQUENCE [LARGE SCALE GENOMIC DNA]</scope>
    <source>
        <strain evidence="3 4">L-15889</strain>
    </source>
</reference>
<dbReference type="EMBL" id="KV429058">
    <property type="protein sequence ID" value="KZT69353.1"/>
    <property type="molecule type" value="Genomic_DNA"/>
</dbReference>
<protein>
    <recommendedName>
        <fullName evidence="2">DUF6589 domain-containing protein</fullName>
    </recommendedName>
</protein>